<dbReference type="Proteomes" id="UP000433181">
    <property type="component" value="Unassembled WGS sequence"/>
</dbReference>
<dbReference type="RefSeq" id="WP_154407080.1">
    <property type="nucleotide sequence ID" value="NZ_VUNR01000013.1"/>
</dbReference>
<dbReference type="AlphaFoldDB" id="A0A6I2UHC1"/>
<dbReference type="GeneID" id="96778847"/>
<dbReference type="EMBL" id="VUNR01000013">
    <property type="protein sequence ID" value="MSU08914.1"/>
    <property type="molecule type" value="Genomic_DNA"/>
</dbReference>
<gene>
    <name evidence="1" type="ORF">FYJ84_07950</name>
</gene>
<reference evidence="1 2" key="1">
    <citation type="submission" date="2019-08" db="EMBL/GenBank/DDBJ databases">
        <title>In-depth cultivation of the pig gut microbiome towards novel bacterial diversity and tailored functional studies.</title>
        <authorList>
            <person name="Wylensek D."/>
            <person name="Hitch T.C.A."/>
            <person name="Clavel T."/>
        </authorList>
    </citation>
    <scope>NUCLEOTIDE SEQUENCE [LARGE SCALE GENOMIC DNA]</scope>
    <source>
        <strain evidence="1 2">WCA-693-APC-5D-A</strain>
    </source>
</reference>
<evidence type="ECO:0000313" key="2">
    <source>
        <dbReference type="Proteomes" id="UP000433181"/>
    </source>
</evidence>
<proteinExistence type="predicted"/>
<evidence type="ECO:0000313" key="1">
    <source>
        <dbReference type="EMBL" id="MSU08914.1"/>
    </source>
</evidence>
<protein>
    <submittedName>
        <fullName evidence="1">Uncharacterized protein</fullName>
    </submittedName>
</protein>
<name>A0A6I2UHC1_9FIRM</name>
<accession>A0A6I2UHC1</accession>
<keyword evidence="2" id="KW-1185">Reference proteome</keyword>
<comment type="caution">
    <text evidence="1">The sequence shown here is derived from an EMBL/GenBank/DDBJ whole genome shotgun (WGS) entry which is preliminary data.</text>
</comment>
<sequence>MNWQTQDANMSGNNGNNDQSKWMQALSMAALSNGADANTMLGFATGRLISNLVNDWIGNRNARNDAKAAEKLKNQDAAGQSLGNQNAGAMAMAGNAASPTGTYDFAKDIAAKEAGINYGNLGNAGEIGFNVLTGKSEYNPVTPVQMEDLLGAFTGNKKIM</sequence>
<organism evidence="1 2">
    <name type="scientific">Anaerovibrio slackiae</name>
    <dbReference type="NCBI Taxonomy" id="2652309"/>
    <lineage>
        <taxon>Bacteria</taxon>
        <taxon>Bacillati</taxon>
        <taxon>Bacillota</taxon>
        <taxon>Negativicutes</taxon>
        <taxon>Selenomonadales</taxon>
        <taxon>Selenomonadaceae</taxon>
        <taxon>Anaerovibrio</taxon>
    </lineage>
</organism>